<reference evidence="3 4" key="1">
    <citation type="submission" date="2019-02" db="EMBL/GenBank/DDBJ databases">
        <authorList>
            <person name="Li S.-H."/>
        </authorList>
    </citation>
    <scope>NUCLEOTIDE SEQUENCE [LARGE SCALE GENOMIC DNA]</scope>
    <source>
        <strain evidence="3 4">IMCC14385</strain>
    </source>
</reference>
<keyword evidence="1" id="KW-0433">Leucine-rich repeat</keyword>
<name>A0A5P9NHD3_9GAMM</name>
<evidence type="ECO:0000256" key="1">
    <source>
        <dbReference type="ARBA" id="ARBA00022614"/>
    </source>
</evidence>
<dbReference type="SUPFAM" id="SSF52058">
    <property type="entry name" value="L domain-like"/>
    <property type="match status" value="1"/>
</dbReference>
<dbReference type="Pfam" id="PF13855">
    <property type="entry name" value="LRR_8"/>
    <property type="match status" value="1"/>
</dbReference>
<keyword evidence="4" id="KW-1185">Reference proteome</keyword>
<dbReference type="Proteomes" id="UP000326287">
    <property type="component" value="Chromosome"/>
</dbReference>
<keyword evidence="2" id="KW-0677">Repeat</keyword>
<dbReference type="InterPro" id="IPR032675">
    <property type="entry name" value="LRR_dom_sf"/>
</dbReference>
<evidence type="ECO:0000313" key="4">
    <source>
        <dbReference type="Proteomes" id="UP000326287"/>
    </source>
</evidence>
<sequence length="214" mass="23719">MCCRYRLTRSRKYCPCRPSLLPFLRCSSAIIGTLLRGGQRRHHCKENLFVFQRIITAVALLVSAGCGSYDLSVNERVVYTPLPLFSEYTLADEALRNCVSTEIERLKITQASQLRDLDCSDLGVESVAGLGIFTSVARLVLSDNRISDPTELGKLSLLRDLQLANNKIVDPRGLYQLPALQSLDLRGNGSLTCPGNSALLQLDELKLPGHCPRR</sequence>
<evidence type="ECO:0000313" key="3">
    <source>
        <dbReference type="EMBL" id="QFU74926.1"/>
    </source>
</evidence>
<gene>
    <name evidence="3" type="ORF">EY643_04305</name>
</gene>
<dbReference type="InterPro" id="IPR001611">
    <property type="entry name" value="Leu-rich_rpt"/>
</dbReference>
<organism evidence="3 4">
    <name type="scientific">Halioglobus maricola</name>
    <dbReference type="NCBI Taxonomy" id="2601894"/>
    <lineage>
        <taxon>Bacteria</taxon>
        <taxon>Pseudomonadati</taxon>
        <taxon>Pseudomonadota</taxon>
        <taxon>Gammaproteobacteria</taxon>
        <taxon>Cellvibrionales</taxon>
        <taxon>Halieaceae</taxon>
        <taxon>Halioglobus</taxon>
    </lineage>
</organism>
<protein>
    <submittedName>
        <fullName evidence="3">Leucine-rich repeat domain-containing protein</fullName>
    </submittedName>
</protein>
<dbReference type="PANTHER" id="PTHR46652:SF3">
    <property type="entry name" value="LEUCINE-RICH REPEAT-CONTAINING PROTEIN 9"/>
    <property type="match status" value="1"/>
</dbReference>
<dbReference type="InterPro" id="IPR050836">
    <property type="entry name" value="SDS22/Internalin_LRR"/>
</dbReference>
<dbReference type="PANTHER" id="PTHR46652">
    <property type="entry name" value="LEUCINE-RICH REPEAT AND IQ DOMAIN-CONTAINING PROTEIN 1-RELATED"/>
    <property type="match status" value="1"/>
</dbReference>
<dbReference type="KEGG" id="halc:EY643_04305"/>
<dbReference type="EMBL" id="CP036422">
    <property type="protein sequence ID" value="QFU74926.1"/>
    <property type="molecule type" value="Genomic_DNA"/>
</dbReference>
<evidence type="ECO:0000256" key="2">
    <source>
        <dbReference type="ARBA" id="ARBA00022737"/>
    </source>
</evidence>
<dbReference type="Gene3D" id="3.80.10.10">
    <property type="entry name" value="Ribonuclease Inhibitor"/>
    <property type="match status" value="1"/>
</dbReference>
<proteinExistence type="predicted"/>
<dbReference type="OrthoDB" id="6388152at2"/>
<dbReference type="AlphaFoldDB" id="A0A5P9NHD3"/>
<accession>A0A5P9NHD3</accession>